<keyword evidence="12" id="KW-1185">Reference proteome</keyword>
<evidence type="ECO:0000313" key="11">
    <source>
        <dbReference type="EMBL" id="GHO92856.1"/>
    </source>
</evidence>
<dbReference type="EMBL" id="BNJK01000001">
    <property type="protein sequence ID" value="GHO92856.1"/>
    <property type="molecule type" value="Genomic_DNA"/>
</dbReference>
<evidence type="ECO:0000256" key="6">
    <source>
        <dbReference type="ARBA" id="ARBA00023136"/>
    </source>
</evidence>
<dbReference type="PANTHER" id="PTHR37820">
    <property type="entry name" value="CELL DIVISION PROTEIN DIVIB"/>
    <property type="match status" value="1"/>
</dbReference>
<evidence type="ECO:0000256" key="1">
    <source>
        <dbReference type="ARBA" id="ARBA00004370"/>
    </source>
</evidence>
<evidence type="ECO:0000256" key="8">
    <source>
        <dbReference type="SAM" id="MobiDB-lite"/>
    </source>
</evidence>
<dbReference type="GO" id="GO:0005886">
    <property type="term" value="C:plasma membrane"/>
    <property type="evidence" value="ECO:0007669"/>
    <property type="project" value="TreeGrafter"/>
</dbReference>
<keyword evidence="5 9" id="KW-1133">Transmembrane helix</keyword>
<evidence type="ECO:0000256" key="7">
    <source>
        <dbReference type="ARBA" id="ARBA00023306"/>
    </source>
</evidence>
<dbReference type="Proteomes" id="UP000597444">
    <property type="component" value="Unassembled WGS sequence"/>
</dbReference>
<dbReference type="InterPro" id="IPR034746">
    <property type="entry name" value="POTRA"/>
</dbReference>
<name>A0A8J3IP27_9CHLR</name>
<keyword evidence="2" id="KW-1003">Cell membrane</keyword>
<evidence type="ECO:0000256" key="9">
    <source>
        <dbReference type="SAM" id="Phobius"/>
    </source>
</evidence>
<organism evidence="11 12">
    <name type="scientific">Reticulibacter mediterranei</name>
    <dbReference type="NCBI Taxonomy" id="2778369"/>
    <lineage>
        <taxon>Bacteria</taxon>
        <taxon>Bacillati</taxon>
        <taxon>Chloroflexota</taxon>
        <taxon>Ktedonobacteria</taxon>
        <taxon>Ktedonobacterales</taxon>
        <taxon>Reticulibacteraceae</taxon>
        <taxon>Reticulibacter</taxon>
    </lineage>
</organism>
<dbReference type="AlphaFoldDB" id="A0A8J3IP27"/>
<evidence type="ECO:0000256" key="3">
    <source>
        <dbReference type="ARBA" id="ARBA00022618"/>
    </source>
</evidence>
<dbReference type="Gene3D" id="3.10.20.310">
    <property type="entry name" value="membrane protein fhac"/>
    <property type="match status" value="1"/>
</dbReference>
<dbReference type="RefSeq" id="WP_220203669.1">
    <property type="nucleotide sequence ID" value="NZ_BNJK01000001.1"/>
</dbReference>
<protein>
    <recommendedName>
        <fullName evidence="10">POTRA domain-containing protein</fullName>
    </recommendedName>
</protein>
<reference evidence="11" key="1">
    <citation type="submission" date="2020-10" db="EMBL/GenBank/DDBJ databases">
        <title>Taxonomic study of unclassified bacteria belonging to the class Ktedonobacteria.</title>
        <authorList>
            <person name="Yabe S."/>
            <person name="Wang C.M."/>
            <person name="Zheng Y."/>
            <person name="Sakai Y."/>
            <person name="Cavaletti L."/>
            <person name="Monciardini P."/>
            <person name="Donadio S."/>
        </authorList>
    </citation>
    <scope>NUCLEOTIDE SEQUENCE</scope>
    <source>
        <strain evidence="11">ID150040</strain>
    </source>
</reference>
<feature type="region of interest" description="Disordered" evidence="8">
    <location>
        <begin position="1"/>
        <end position="31"/>
    </location>
</feature>
<dbReference type="PROSITE" id="PS51779">
    <property type="entry name" value="POTRA"/>
    <property type="match status" value="1"/>
</dbReference>
<keyword evidence="3" id="KW-0132">Cell division</keyword>
<evidence type="ECO:0000259" key="10">
    <source>
        <dbReference type="PROSITE" id="PS51779"/>
    </source>
</evidence>
<gene>
    <name evidence="11" type="ORF">KSF_029040</name>
</gene>
<dbReference type="GO" id="GO:0051301">
    <property type="term" value="P:cell division"/>
    <property type="evidence" value="ECO:0007669"/>
    <property type="project" value="UniProtKB-KW"/>
</dbReference>
<feature type="compositionally biased region" description="Low complexity" evidence="8">
    <location>
        <begin position="129"/>
        <end position="143"/>
    </location>
</feature>
<feature type="domain" description="POTRA" evidence="10">
    <location>
        <begin position="180"/>
        <end position="247"/>
    </location>
</feature>
<comment type="caution">
    <text evidence="11">The sequence shown here is derived from an EMBL/GenBank/DDBJ whole genome shotgun (WGS) entry which is preliminary data.</text>
</comment>
<accession>A0A8J3IP27</accession>
<evidence type="ECO:0000256" key="5">
    <source>
        <dbReference type="ARBA" id="ARBA00022989"/>
    </source>
</evidence>
<keyword evidence="7" id="KW-0131">Cell cycle</keyword>
<dbReference type="PANTHER" id="PTHR37820:SF1">
    <property type="entry name" value="CELL DIVISION PROTEIN FTSQ"/>
    <property type="match status" value="1"/>
</dbReference>
<sequence length="416" mass="45863">MTQKKKLPEQIASHTYKRQLPKEGSRASAKVEHIERKGLPEQRAFVGKEETPEVKREILANQGPRQRIVTVPKTDPSTAWNAFSQRQERRRRATARKGTAATSHVRLEARTYARTGSWATIGRTRGTRRPLPSSHRSSSVPTRSGRRGPRRGWLWRILGSVVGLIGLGLAINFVFSSNAFRIEQVNVTGTKNDALIHTIQKMGIQGDNIFLANIPSMKERVETLPLVASASVSKQWPNQLTVVVTERKPVLLWQTPAGTYSVDSQGVVIAPASQTQGADHLRVVEAGVNTTDKNKGQKGSTIQPLHAGTHLNAADVSFALHVFERLPQVTGINTFKLRYDGTIYPGTTSGSETRGTFVVESPDGWIAYLGSAADANPLENRLIAMQQILLVGKKQEQHLATIDVRYGLHPVYTIKS</sequence>
<evidence type="ECO:0000256" key="4">
    <source>
        <dbReference type="ARBA" id="ARBA00022692"/>
    </source>
</evidence>
<comment type="subcellular location">
    <subcellularLocation>
        <location evidence="1">Membrane</location>
    </subcellularLocation>
</comment>
<evidence type="ECO:0000313" key="12">
    <source>
        <dbReference type="Proteomes" id="UP000597444"/>
    </source>
</evidence>
<keyword evidence="4 9" id="KW-0812">Transmembrane</keyword>
<feature type="compositionally biased region" description="Basic and acidic residues" evidence="8">
    <location>
        <begin position="20"/>
        <end position="31"/>
    </location>
</feature>
<dbReference type="InterPro" id="IPR013685">
    <property type="entry name" value="POTRA_FtsQ_type"/>
</dbReference>
<proteinExistence type="predicted"/>
<feature type="transmembrane region" description="Helical" evidence="9">
    <location>
        <begin position="153"/>
        <end position="175"/>
    </location>
</feature>
<keyword evidence="6 9" id="KW-0472">Membrane</keyword>
<feature type="region of interest" description="Disordered" evidence="8">
    <location>
        <begin position="122"/>
        <end position="148"/>
    </location>
</feature>
<evidence type="ECO:0000256" key="2">
    <source>
        <dbReference type="ARBA" id="ARBA00022475"/>
    </source>
</evidence>
<dbReference type="Pfam" id="PF08478">
    <property type="entry name" value="POTRA_1"/>
    <property type="match status" value="1"/>
</dbReference>
<dbReference type="InterPro" id="IPR050487">
    <property type="entry name" value="FtsQ_DivIB"/>
</dbReference>